<evidence type="ECO:0000256" key="1">
    <source>
        <dbReference type="ARBA" id="ARBA00022801"/>
    </source>
</evidence>
<keyword evidence="4" id="KW-1185">Reference proteome</keyword>
<feature type="domain" description="Alpha/beta hydrolase fold-3" evidence="2">
    <location>
        <begin position="48"/>
        <end position="263"/>
    </location>
</feature>
<dbReference type="SUPFAM" id="SSF53474">
    <property type="entry name" value="alpha/beta-Hydrolases"/>
    <property type="match status" value="1"/>
</dbReference>
<organism evidence="3 4">
    <name type="scientific">Zymoseptoria tritici (strain CBS 115943 / IPO323)</name>
    <name type="common">Speckled leaf blotch fungus</name>
    <name type="synonym">Septoria tritici</name>
    <dbReference type="NCBI Taxonomy" id="336722"/>
    <lineage>
        <taxon>Eukaryota</taxon>
        <taxon>Fungi</taxon>
        <taxon>Dikarya</taxon>
        <taxon>Ascomycota</taxon>
        <taxon>Pezizomycotina</taxon>
        <taxon>Dothideomycetes</taxon>
        <taxon>Dothideomycetidae</taxon>
        <taxon>Mycosphaerellales</taxon>
        <taxon>Mycosphaerellaceae</taxon>
        <taxon>Zymoseptoria</taxon>
    </lineage>
</organism>
<dbReference type="Pfam" id="PF07859">
    <property type="entry name" value="Abhydrolase_3"/>
    <property type="match status" value="1"/>
</dbReference>
<dbReference type="Gene3D" id="3.40.50.1820">
    <property type="entry name" value="alpha/beta hydrolase"/>
    <property type="match status" value="1"/>
</dbReference>
<accession>F9XPL7</accession>
<dbReference type="GO" id="GO:0016787">
    <property type="term" value="F:hydrolase activity"/>
    <property type="evidence" value="ECO:0007669"/>
    <property type="project" value="UniProtKB-KW"/>
</dbReference>
<dbReference type="EMBL" id="CM001208">
    <property type="protein sequence ID" value="EGP82489.1"/>
    <property type="molecule type" value="Genomic_DNA"/>
</dbReference>
<protein>
    <recommendedName>
        <fullName evidence="2">Alpha/beta hydrolase fold-3 domain-containing protein</fullName>
    </recommendedName>
</protein>
<dbReference type="eggNOG" id="KOG1515">
    <property type="taxonomic scope" value="Eukaryota"/>
</dbReference>
<dbReference type="OrthoDB" id="2152029at2759"/>
<dbReference type="InParanoid" id="F9XPL7"/>
<dbReference type="KEGG" id="ztr:MYCGRDRAFT_51536"/>
<dbReference type="OMA" id="SHIDYST"/>
<dbReference type="Proteomes" id="UP000008062">
    <property type="component" value="Chromosome 13"/>
</dbReference>
<dbReference type="InterPro" id="IPR029058">
    <property type="entry name" value="AB_hydrolase_fold"/>
</dbReference>
<evidence type="ECO:0000259" key="2">
    <source>
        <dbReference type="Pfam" id="PF07859"/>
    </source>
</evidence>
<reference evidence="3 4" key="1">
    <citation type="journal article" date="2011" name="PLoS Genet.">
        <title>Finished genome of the fungal wheat pathogen Mycosphaerella graminicola reveals dispensome structure, chromosome plasticity, and stealth pathogenesis.</title>
        <authorList>
            <person name="Goodwin S.B."/>
            <person name="Ben M'barek S."/>
            <person name="Dhillon B."/>
            <person name="Wittenberg A.H.J."/>
            <person name="Crane C.F."/>
            <person name="Hane J.K."/>
            <person name="Foster A.J."/>
            <person name="Van der Lee T.A.J."/>
            <person name="Grimwood J."/>
            <person name="Aerts A."/>
            <person name="Antoniw J."/>
            <person name="Bailey A."/>
            <person name="Bluhm B."/>
            <person name="Bowler J."/>
            <person name="Bristow J."/>
            <person name="van der Burgt A."/>
            <person name="Canto-Canche B."/>
            <person name="Churchill A.C.L."/>
            <person name="Conde-Ferraez L."/>
            <person name="Cools H.J."/>
            <person name="Coutinho P.M."/>
            <person name="Csukai M."/>
            <person name="Dehal P."/>
            <person name="De Wit P."/>
            <person name="Donzelli B."/>
            <person name="van de Geest H.C."/>
            <person name="van Ham R.C.H.J."/>
            <person name="Hammond-Kosack K.E."/>
            <person name="Henrissat B."/>
            <person name="Kilian A."/>
            <person name="Kobayashi A.K."/>
            <person name="Koopmann E."/>
            <person name="Kourmpetis Y."/>
            <person name="Kuzniar A."/>
            <person name="Lindquist E."/>
            <person name="Lombard V."/>
            <person name="Maliepaard C."/>
            <person name="Martins N."/>
            <person name="Mehrabi R."/>
            <person name="Nap J.P.H."/>
            <person name="Ponomarenko A."/>
            <person name="Rudd J.J."/>
            <person name="Salamov A."/>
            <person name="Schmutz J."/>
            <person name="Schouten H.J."/>
            <person name="Shapiro H."/>
            <person name="Stergiopoulos I."/>
            <person name="Torriani S.F.F."/>
            <person name="Tu H."/>
            <person name="de Vries R.P."/>
            <person name="Waalwijk C."/>
            <person name="Ware S.B."/>
            <person name="Wiebenga A."/>
            <person name="Zwiers L.-H."/>
            <person name="Oliver R.P."/>
            <person name="Grigoriev I.V."/>
            <person name="Kema G.H.J."/>
        </authorList>
    </citation>
    <scope>NUCLEOTIDE SEQUENCE [LARGE SCALE GENOMIC DNA]</scope>
    <source>
        <strain evidence="4">CBS 115943 / IPO323</strain>
    </source>
</reference>
<dbReference type="AlphaFoldDB" id="F9XPL7"/>
<gene>
    <name evidence="3" type="ORF">MYCGRDRAFT_51536</name>
</gene>
<proteinExistence type="predicted"/>
<dbReference type="RefSeq" id="XP_003847513.1">
    <property type="nucleotide sequence ID" value="XM_003847465.1"/>
</dbReference>
<dbReference type="GeneID" id="13400615"/>
<sequence length="289" mass="31504">MASAPPTAQVITETCKQIGIKHYVEDIPHSTRQARLHWLGDREAEKTVLYFHGGGFGVPAFEGHVKFVGKTIEKVKQNGVDLNVAMLEYALTPVAKYPVQITQAAEALHFLLDRGHDPSNIIIGGDSAGGNLVLALSSIILHGFDGVRPFTLNDKLAGAIIISGWVSYDTEAESMTTNDIFDVVSHKSGTSIHPAYVSDDQRNNYSEPIRAGAAWWIDFPAKRILNVYGGHEVFRDDIVLVGQQLQDAGNDVESVESPMHVHADCILDAQTGFAHGEMAETIWDFLSGV</sequence>
<dbReference type="PANTHER" id="PTHR48081:SF31">
    <property type="entry name" value="STERYL ACETYL HYDROLASE MUG81-RELATED"/>
    <property type="match status" value="1"/>
</dbReference>
<dbReference type="InterPro" id="IPR013094">
    <property type="entry name" value="AB_hydrolase_3"/>
</dbReference>
<dbReference type="HOGENOM" id="CLU_042179_1_1_1"/>
<evidence type="ECO:0000313" key="3">
    <source>
        <dbReference type="EMBL" id="EGP82489.1"/>
    </source>
</evidence>
<evidence type="ECO:0000313" key="4">
    <source>
        <dbReference type="Proteomes" id="UP000008062"/>
    </source>
</evidence>
<dbReference type="InterPro" id="IPR050300">
    <property type="entry name" value="GDXG_lipolytic_enzyme"/>
</dbReference>
<keyword evidence="1" id="KW-0378">Hydrolase</keyword>
<name>F9XPL7_ZYMTI</name>
<dbReference type="PANTHER" id="PTHR48081">
    <property type="entry name" value="AB HYDROLASE SUPERFAMILY PROTEIN C4A8.06C"/>
    <property type="match status" value="1"/>
</dbReference>